<evidence type="ECO:0000256" key="6">
    <source>
        <dbReference type="SAM" id="Phobius"/>
    </source>
</evidence>
<organism evidence="8 9">
    <name type="scientific">Prunus armeniaca</name>
    <name type="common">Apricot</name>
    <name type="synonym">Armeniaca vulgaris</name>
    <dbReference type="NCBI Taxonomy" id="36596"/>
    <lineage>
        <taxon>Eukaryota</taxon>
        <taxon>Viridiplantae</taxon>
        <taxon>Streptophyta</taxon>
        <taxon>Embryophyta</taxon>
        <taxon>Tracheophyta</taxon>
        <taxon>Spermatophyta</taxon>
        <taxon>Magnoliopsida</taxon>
        <taxon>eudicotyledons</taxon>
        <taxon>Gunneridae</taxon>
        <taxon>Pentapetalae</taxon>
        <taxon>rosids</taxon>
        <taxon>fabids</taxon>
        <taxon>Rosales</taxon>
        <taxon>Rosaceae</taxon>
        <taxon>Amygdaloideae</taxon>
        <taxon>Amygdaleae</taxon>
        <taxon>Prunus</taxon>
    </lineage>
</organism>
<feature type="transmembrane region" description="Helical" evidence="6">
    <location>
        <begin position="566"/>
        <end position="585"/>
    </location>
</feature>
<dbReference type="GO" id="GO:0006355">
    <property type="term" value="P:regulation of DNA-templated transcription"/>
    <property type="evidence" value="ECO:0007669"/>
    <property type="project" value="InterPro"/>
</dbReference>
<gene>
    <name evidence="8" type="ORF">CURHAP_LOCUS14256</name>
</gene>
<evidence type="ECO:0000256" key="4">
    <source>
        <dbReference type="ARBA" id="ARBA00023163"/>
    </source>
</evidence>
<dbReference type="AlphaFoldDB" id="A0A6J5TZ50"/>
<comment type="subcellular location">
    <subcellularLocation>
        <location evidence="1">Nucleus</location>
    </subcellularLocation>
</comment>
<reference evidence="8 9" key="1">
    <citation type="submission" date="2020-05" db="EMBL/GenBank/DDBJ databases">
        <authorList>
            <person name="Campoy J."/>
            <person name="Schneeberger K."/>
            <person name="Spophaly S."/>
        </authorList>
    </citation>
    <scope>NUCLEOTIDE SEQUENCE [LARGE SCALE GENOMIC DNA]</scope>
    <source>
        <strain evidence="8">PruArmRojPasFocal</strain>
    </source>
</reference>
<dbReference type="InterPro" id="IPR003441">
    <property type="entry name" value="NAC-dom"/>
</dbReference>
<evidence type="ECO:0000313" key="9">
    <source>
        <dbReference type="Proteomes" id="UP000507222"/>
    </source>
</evidence>
<dbReference type="PANTHER" id="PTHR31744:SF210">
    <property type="entry name" value="NAC DOMAIN-CONTAINING PROTEIN 86-LIKE"/>
    <property type="match status" value="1"/>
</dbReference>
<dbReference type="FunFam" id="2.170.150.80:FF:000002">
    <property type="entry name" value="Nac domain-containing protein 86"/>
    <property type="match status" value="1"/>
</dbReference>
<dbReference type="GO" id="GO:0003677">
    <property type="term" value="F:DNA binding"/>
    <property type="evidence" value="ECO:0007669"/>
    <property type="project" value="UniProtKB-KW"/>
</dbReference>
<evidence type="ECO:0000256" key="2">
    <source>
        <dbReference type="ARBA" id="ARBA00023015"/>
    </source>
</evidence>
<dbReference type="PROSITE" id="PS51005">
    <property type="entry name" value="NAC"/>
    <property type="match status" value="1"/>
</dbReference>
<feature type="domain" description="NAC" evidence="7">
    <location>
        <begin position="6"/>
        <end position="157"/>
    </location>
</feature>
<evidence type="ECO:0000259" key="7">
    <source>
        <dbReference type="PROSITE" id="PS51005"/>
    </source>
</evidence>
<name>A0A6J5TZ50_PRUAR</name>
<accession>A0A6J5TZ50</accession>
<protein>
    <recommendedName>
        <fullName evidence="7">NAC domain-containing protein</fullName>
    </recommendedName>
</protein>
<keyword evidence="6" id="KW-0812">Transmembrane</keyword>
<evidence type="ECO:0000256" key="5">
    <source>
        <dbReference type="ARBA" id="ARBA00023242"/>
    </source>
</evidence>
<dbReference type="EMBL" id="CAEKDK010000002">
    <property type="protein sequence ID" value="CAB4269093.1"/>
    <property type="molecule type" value="Genomic_DNA"/>
</dbReference>
<evidence type="ECO:0000256" key="3">
    <source>
        <dbReference type="ARBA" id="ARBA00023125"/>
    </source>
</evidence>
<evidence type="ECO:0000313" key="8">
    <source>
        <dbReference type="EMBL" id="CAB4269093.1"/>
    </source>
</evidence>
<dbReference type="Proteomes" id="UP000507222">
    <property type="component" value="Unassembled WGS sequence"/>
</dbReference>
<dbReference type="GO" id="GO:0005634">
    <property type="term" value="C:nucleus"/>
    <property type="evidence" value="ECO:0007669"/>
    <property type="project" value="UniProtKB-SubCell"/>
</dbReference>
<evidence type="ECO:0000256" key="1">
    <source>
        <dbReference type="ARBA" id="ARBA00004123"/>
    </source>
</evidence>
<keyword evidence="2" id="KW-0805">Transcription regulation</keyword>
<proteinExistence type="predicted"/>
<keyword evidence="6" id="KW-0472">Membrane</keyword>
<sequence length="656" mass="73375">MGRNSLAPGFRFHPTDEELVWYYLKRKVSGKNFRFDPISVIDIYKTEPWDLPGKSKLKTGDLEWYFFSFLDKKYGNSSRTNRATEKGYWKTTGKDRPVLHNSRNVGMKKTLVFHSGRAPKGARTNWVMHEYRLSNEELEKSGIQQKDPYVLCRIFQKSGTGPKNGEQYGAPIAEEEWDDDDVTCVPGELAADNVVVVSGGPYVETNDASNGAYVEAFDNDQNFDTGIPSECPPLNFYYGETSNYVEHSGEFVDDGTTAVMGTGETSEYHEDQKFFDLPVDYEMGGKTVKDEYLISENYDDLKFFDVPEHSEADAKLVKVECFIEPSNDTNPADVNYPLNEPYFNTAENPPVGDGLFLETNDLSNPVESTAGFDMLDEYLTYFDADDDISQYIDFDSCGMMGVENSVPDQSPVDQKQLVNGETEQLPMGVEHLAQAEDTNDASSSEQKPEFKLESDVNYPFIKKASHMMLGNIPAPPAFASEFPAKDAILRLNSGSASSSSVNVTAGMIRIRDITSSDNRMDWSFGKDGVVNLVFSVQLSQNDGNSGNLVPMDGSLSGKTGCVVMRGWFLFMFFWVLFLSMSFKIGSYVYTREGSKCVTHYHVNGSLHHCKMPYSAGAQMLRKVKICHAFDMPDPVASEHVQAPPSMVFRKTFVSVC</sequence>
<dbReference type="PANTHER" id="PTHR31744">
    <property type="entry name" value="PROTEIN CUP-SHAPED COTYLEDON 2-RELATED"/>
    <property type="match status" value="1"/>
</dbReference>
<dbReference type="Gene3D" id="2.170.150.80">
    <property type="entry name" value="NAC domain"/>
    <property type="match status" value="1"/>
</dbReference>
<dbReference type="SUPFAM" id="SSF101941">
    <property type="entry name" value="NAC domain"/>
    <property type="match status" value="1"/>
</dbReference>
<keyword evidence="6" id="KW-1133">Transmembrane helix</keyword>
<keyword evidence="5" id="KW-0539">Nucleus</keyword>
<keyword evidence="3" id="KW-0238">DNA-binding</keyword>
<dbReference type="Pfam" id="PF02365">
    <property type="entry name" value="NAM"/>
    <property type="match status" value="1"/>
</dbReference>
<dbReference type="InterPro" id="IPR036093">
    <property type="entry name" value="NAC_dom_sf"/>
</dbReference>
<keyword evidence="4" id="KW-0804">Transcription</keyword>